<dbReference type="OrthoDB" id="6502088at2759"/>
<evidence type="ECO:0000256" key="11">
    <source>
        <dbReference type="ARBA" id="ARBA00023303"/>
    </source>
</evidence>
<protein>
    <submittedName>
        <fullName evidence="14">Uncharacterized protein</fullName>
    </submittedName>
</protein>
<keyword evidence="4 12" id="KW-0894">Sodium channel</keyword>
<evidence type="ECO:0000256" key="7">
    <source>
        <dbReference type="ARBA" id="ARBA00023053"/>
    </source>
</evidence>
<proteinExistence type="inferred from homology"/>
<keyword evidence="7" id="KW-0915">Sodium</keyword>
<keyword evidence="15" id="KW-1185">Reference proteome</keyword>
<keyword evidence="11 12" id="KW-0407">Ion channel</keyword>
<comment type="subcellular location">
    <subcellularLocation>
        <location evidence="1">Membrane</location>
        <topology evidence="1">Multi-pass membrane protein</topology>
    </subcellularLocation>
</comment>
<evidence type="ECO:0000256" key="2">
    <source>
        <dbReference type="ARBA" id="ARBA00007193"/>
    </source>
</evidence>
<keyword evidence="5 12" id="KW-0812">Transmembrane</keyword>
<dbReference type="GO" id="GO:0015280">
    <property type="term" value="F:ligand-gated sodium channel activity"/>
    <property type="evidence" value="ECO:0007669"/>
    <property type="project" value="TreeGrafter"/>
</dbReference>
<evidence type="ECO:0000256" key="8">
    <source>
        <dbReference type="ARBA" id="ARBA00023065"/>
    </source>
</evidence>
<evidence type="ECO:0000256" key="12">
    <source>
        <dbReference type="RuleBase" id="RU000679"/>
    </source>
</evidence>
<evidence type="ECO:0000313" key="15">
    <source>
        <dbReference type="Proteomes" id="UP000502823"/>
    </source>
</evidence>
<dbReference type="GO" id="GO:0005886">
    <property type="term" value="C:plasma membrane"/>
    <property type="evidence" value="ECO:0007669"/>
    <property type="project" value="TreeGrafter"/>
</dbReference>
<dbReference type="AlphaFoldDB" id="A0A6L2PRN6"/>
<evidence type="ECO:0000256" key="10">
    <source>
        <dbReference type="ARBA" id="ARBA00023201"/>
    </source>
</evidence>
<evidence type="ECO:0000313" key="14">
    <source>
        <dbReference type="EMBL" id="GFG35301.1"/>
    </source>
</evidence>
<keyword evidence="9 13" id="KW-0472">Membrane</keyword>
<comment type="caution">
    <text evidence="14">The sequence shown here is derived from an EMBL/GenBank/DDBJ whole genome shotgun (WGS) entry which is preliminary data.</text>
</comment>
<sequence>MKPQNTEFQIVEWVRAYCLVTGQHGYKFFAVPGKTMLERVLWAVVLVLCLLAAIAMVWFEWSRNDVSPTLIALDTSHYPIWKIDFPAVTLCGVNRIQKSRALTVSKEWRLPPGMTRDQILHDLIFLSQLIDMDGSNVTELGRMQSVLDMNNITAMAALQSVMLPCEELLTKCMLKGKILKCGKYFKVLKTPSGFCCSFNYQANKKDSSPLLQTPSGRVNPNRSYRMSACAFQMGLTVLINNHIEEYLDASMASYGVKVRLLRLRFK</sequence>
<dbReference type="Proteomes" id="UP000502823">
    <property type="component" value="Unassembled WGS sequence"/>
</dbReference>
<evidence type="ECO:0000256" key="13">
    <source>
        <dbReference type="SAM" id="Phobius"/>
    </source>
</evidence>
<dbReference type="InterPro" id="IPR001873">
    <property type="entry name" value="ENaC"/>
</dbReference>
<accession>A0A6L2PRN6</accession>
<dbReference type="Pfam" id="PF00858">
    <property type="entry name" value="ASC"/>
    <property type="match status" value="1"/>
</dbReference>
<dbReference type="Gene3D" id="2.60.470.10">
    <property type="entry name" value="Acid-sensing ion channels like domains"/>
    <property type="match status" value="1"/>
</dbReference>
<evidence type="ECO:0000256" key="9">
    <source>
        <dbReference type="ARBA" id="ARBA00023136"/>
    </source>
</evidence>
<gene>
    <name evidence="14" type="ORF">Cfor_01355</name>
</gene>
<reference evidence="15" key="1">
    <citation type="submission" date="2020-01" db="EMBL/GenBank/DDBJ databases">
        <title>Draft genome sequence of the Termite Coptotermes fromosanus.</title>
        <authorList>
            <person name="Itakura S."/>
            <person name="Yosikawa Y."/>
            <person name="Umezawa K."/>
        </authorList>
    </citation>
    <scope>NUCLEOTIDE SEQUENCE [LARGE SCALE GENOMIC DNA]</scope>
</reference>
<evidence type="ECO:0000256" key="6">
    <source>
        <dbReference type="ARBA" id="ARBA00022989"/>
    </source>
</evidence>
<keyword evidence="6 13" id="KW-1133">Transmembrane helix</keyword>
<organism evidence="14 15">
    <name type="scientific">Coptotermes formosanus</name>
    <name type="common">Formosan subterranean termite</name>
    <dbReference type="NCBI Taxonomy" id="36987"/>
    <lineage>
        <taxon>Eukaryota</taxon>
        <taxon>Metazoa</taxon>
        <taxon>Ecdysozoa</taxon>
        <taxon>Arthropoda</taxon>
        <taxon>Hexapoda</taxon>
        <taxon>Insecta</taxon>
        <taxon>Pterygota</taxon>
        <taxon>Neoptera</taxon>
        <taxon>Polyneoptera</taxon>
        <taxon>Dictyoptera</taxon>
        <taxon>Blattodea</taxon>
        <taxon>Blattoidea</taxon>
        <taxon>Termitoidae</taxon>
        <taxon>Rhinotermitidae</taxon>
        <taxon>Coptotermes</taxon>
    </lineage>
</organism>
<evidence type="ECO:0000256" key="5">
    <source>
        <dbReference type="ARBA" id="ARBA00022692"/>
    </source>
</evidence>
<evidence type="ECO:0000256" key="4">
    <source>
        <dbReference type="ARBA" id="ARBA00022461"/>
    </source>
</evidence>
<dbReference type="PANTHER" id="PTHR11690">
    <property type="entry name" value="AMILORIDE-SENSITIVE SODIUM CHANNEL-RELATED"/>
    <property type="match status" value="1"/>
</dbReference>
<evidence type="ECO:0000256" key="1">
    <source>
        <dbReference type="ARBA" id="ARBA00004141"/>
    </source>
</evidence>
<keyword evidence="10 12" id="KW-0739">Sodium transport</keyword>
<keyword evidence="8 12" id="KW-0406">Ion transport</keyword>
<keyword evidence="3 12" id="KW-0813">Transport</keyword>
<comment type="similarity">
    <text evidence="2 12">Belongs to the amiloride-sensitive sodium channel (TC 1.A.6) family.</text>
</comment>
<dbReference type="PANTHER" id="PTHR11690:SF237">
    <property type="entry name" value="PICKPOCKET 16-RELATED"/>
    <property type="match status" value="1"/>
</dbReference>
<feature type="transmembrane region" description="Helical" evidence="13">
    <location>
        <begin position="40"/>
        <end position="59"/>
    </location>
</feature>
<evidence type="ECO:0000256" key="3">
    <source>
        <dbReference type="ARBA" id="ARBA00022448"/>
    </source>
</evidence>
<dbReference type="EMBL" id="BLKM01012032">
    <property type="protein sequence ID" value="GFG35301.1"/>
    <property type="molecule type" value="Genomic_DNA"/>
</dbReference>
<name>A0A6L2PRN6_COPFO</name>
<dbReference type="InParanoid" id="A0A6L2PRN6"/>